<protein>
    <submittedName>
        <fullName evidence="2">Uncharacterized protein</fullName>
    </submittedName>
</protein>
<keyword evidence="1" id="KW-0812">Transmembrane</keyword>
<dbReference type="EMBL" id="OY726397">
    <property type="protein sequence ID" value="CAJ1503460.1"/>
    <property type="molecule type" value="Genomic_DNA"/>
</dbReference>
<sequence>MLKNKPKISHPYVGYVFLLLSFVMLGTLVAGLALQSGTTAMVGGVGLVVTLAGSVFGFRLGAKQLAKAREGGDPTHNISIWSQPLRQEAIDTYLQVHRGLLVEETEEAAVEDKKSTVHALPTNGRREDLVATGSSRLSA</sequence>
<keyword evidence="3" id="KW-1185">Reference proteome</keyword>
<evidence type="ECO:0000313" key="3">
    <source>
        <dbReference type="Proteomes" id="UP001190465"/>
    </source>
</evidence>
<dbReference type="Proteomes" id="UP001190465">
    <property type="component" value="Chromosome"/>
</dbReference>
<feature type="transmembrane region" description="Helical" evidence="1">
    <location>
        <begin position="12"/>
        <end position="34"/>
    </location>
</feature>
<proteinExistence type="predicted"/>
<evidence type="ECO:0000313" key="2">
    <source>
        <dbReference type="EMBL" id="CAJ1503460.1"/>
    </source>
</evidence>
<organism evidence="2 3">
    <name type="scientific">[Mycobacterium] burgundiense</name>
    <dbReference type="NCBI Taxonomy" id="3064286"/>
    <lineage>
        <taxon>Bacteria</taxon>
        <taxon>Bacillati</taxon>
        <taxon>Actinomycetota</taxon>
        <taxon>Actinomycetes</taxon>
        <taxon>Mycobacteriales</taxon>
        <taxon>Mycobacteriaceae</taxon>
        <taxon>Mycolicibacterium</taxon>
    </lineage>
</organism>
<evidence type="ECO:0000256" key="1">
    <source>
        <dbReference type="SAM" id="Phobius"/>
    </source>
</evidence>
<reference evidence="2 3" key="1">
    <citation type="submission" date="2023-08" db="EMBL/GenBank/DDBJ databases">
        <authorList>
            <person name="Folkvardsen B D."/>
            <person name="Norman A."/>
        </authorList>
    </citation>
    <scope>NUCLEOTIDE SEQUENCE [LARGE SCALE GENOMIC DNA]</scope>
    <source>
        <strain evidence="2 3">Mu0053</strain>
    </source>
</reference>
<gene>
    <name evidence="2" type="ORF">MU0053_002441</name>
</gene>
<keyword evidence="1" id="KW-1133">Transmembrane helix</keyword>
<feature type="transmembrane region" description="Helical" evidence="1">
    <location>
        <begin position="40"/>
        <end position="60"/>
    </location>
</feature>
<keyword evidence="1" id="KW-0472">Membrane</keyword>
<name>A0ABM9LRC4_9MYCO</name>
<dbReference type="RefSeq" id="WP_308482575.1">
    <property type="nucleotide sequence ID" value="NZ_OY726397.1"/>
</dbReference>
<accession>A0ABM9LRC4</accession>